<dbReference type="InterPro" id="IPR029064">
    <property type="entry name" value="Ribosomal_eL30-like_sf"/>
</dbReference>
<feature type="compositionally biased region" description="Basic residues" evidence="5">
    <location>
        <begin position="1"/>
        <end position="11"/>
    </location>
</feature>
<gene>
    <name evidence="7" type="ORF">RMAR0315_LOCUS6603</name>
</gene>
<feature type="domain" description="Ribosomal protein eL8/eL30/eS12/Gadd45" evidence="6">
    <location>
        <begin position="130"/>
        <end position="214"/>
    </location>
</feature>
<evidence type="ECO:0000313" key="7">
    <source>
        <dbReference type="EMBL" id="CAD8396616.1"/>
    </source>
</evidence>
<reference evidence="7" key="1">
    <citation type="submission" date="2021-01" db="EMBL/GenBank/DDBJ databases">
        <authorList>
            <person name="Corre E."/>
            <person name="Pelletier E."/>
            <person name="Niang G."/>
            <person name="Scheremetjew M."/>
            <person name="Finn R."/>
            <person name="Kale V."/>
            <person name="Holt S."/>
            <person name="Cochrane G."/>
            <person name="Meng A."/>
            <person name="Brown T."/>
            <person name="Cohen L."/>
        </authorList>
    </citation>
    <scope>NUCLEOTIDE SEQUENCE</scope>
    <source>
        <strain evidence="7">UTEX LB 2760</strain>
    </source>
</reference>
<dbReference type="EMBL" id="HBEK01012009">
    <property type="protein sequence ID" value="CAD8396616.1"/>
    <property type="molecule type" value="Transcribed_RNA"/>
</dbReference>
<dbReference type="InterPro" id="IPR001921">
    <property type="entry name" value="Ribosomal_eL8_euk"/>
</dbReference>
<sequence>MPAKSKSKGKKVAPAPLAVRKAGGKTPKNPLFEKRPRNFGIGQAVQPRRDLSRYVKWPQYVRLQRQRKILLQRLKVPPALTQFTRTMDKNMTMQLLKILNKHRPEDRAQKRDRLNTLAESKAEGGSGETTKKPIVVKYGLNHIVDLVESKKATLVVIAHDVEPIELVVWLPTLCKRMDVPYCIVKSKARLGKVVHKKTAAALAFTTVKSEDKPEFVKLVQSVRASYNDKYDDVRKVWGGGILGIKSQHKEGKAQKALAAEEAKRMQV</sequence>
<dbReference type="AlphaFoldDB" id="A0A7S0BKM4"/>
<dbReference type="FunFam" id="3.30.1330.30:FF:000003">
    <property type="entry name" value="60S ribosomal protein L7a"/>
    <property type="match status" value="1"/>
</dbReference>
<evidence type="ECO:0000256" key="1">
    <source>
        <dbReference type="ARBA" id="ARBA00007337"/>
    </source>
</evidence>
<dbReference type="Gene3D" id="3.30.1330.30">
    <property type="match status" value="1"/>
</dbReference>
<dbReference type="GO" id="GO:0022625">
    <property type="term" value="C:cytosolic large ribosomal subunit"/>
    <property type="evidence" value="ECO:0007669"/>
    <property type="project" value="UniProtKB-UniRule"/>
</dbReference>
<keyword evidence="2 4" id="KW-0689">Ribosomal protein</keyword>
<dbReference type="SUPFAM" id="SSF55315">
    <property type="entry name" value="L30e-like"/>
    <property type="match status" value="1"/>
</dbReference>
<feature type="region of interest" description="Disordered" evidence="5">
    <location>
        <begin position="1"/>
        <end position="35"/>
    </location>
</feature>
<keyword evidence="3 4" id="KW-0687">Ribonucleoprotein</keyword>
<evidence type="ECO:0000256" key="2">
    <source>
        <dbReference type="ARBA" id="ARBA00022980"/>
    </source>
</evidence>
<organism evidence="7">
    <name type="scientific">Rhodosorus marinus</name>
    <dbReference type="NCBI Taxonomy" id="101924"/>
    <lineage>
        <taxon>Eukaryota</taxon>
        <taxon>Rhodophyta</taxon>
        <taxon>Stylonematophyceae</taxon>
        <taxon>Stylonematales</taxon>
        <taxon>Stylonemataceae</taxon>
        <taxon>Rhodosorus</taxon>
    </lineage>
</organism>
<dbReference type="InterPro" id="IPR018492">
    <property type="entry name" value="Ribosomal_eL8/Nhp2"/>
</dbReference>
<proteinExistence type="inferred from homology"/>
<dbReference type="GO" id="GO:0042254">
    <property type="term" value="P:ribosome biogenesis"/>
    <property type="evidence" value="ECO:0007669"/>
    <property type="project" value="InterPro"/>
</dbReference>
<evidence type="ECO:0000259" key="6">
    <source>
        <dbReference type="Pfam" id="PF01248"/>
    </source>
</evidence>
<dbReference type="PRINTS" id="PR00882">
    <property type="entry name" value="RIBOSOMALL7A"/>
</dbReference>
<name>A0A7S0BKM4_9RHOD</name>
<comment type="similarity">
    <text evidence="1 4">Belongs to the eukaryotic ribosomal protein eL8 family.</text>
</comment>
<dbReference type="GO" id="GO:0003723">
    <property type="term" value="F:RNA binding"/>
    <property type="evidence" value="ECO:0007669"/>
    <property type="project" value="UniProtKB-UniRule"/>
</dbReference>
<evidence type="ECO:0000256" key="4">
    <source>
        <dbReference type="RuleBase" id="RU367042"/>
    </source>
</evidence>
<dbReference type="InterPro" id="IPR050257">
    <property type="entry name" value="eL8/uL1-like"/>
</dbReference>
<dbReference type="PRINTS" id="PR00881">
    <property type="entry name" value="L7ARS6FAMILY"/>
</dbReference>
<comment type="function">
    <text evidence="4">Component of the ribosome.</text>
</comment>
<protein>
    <recommendedName>
        <fullName evidence="4">60S ribosomal protein L7a</fullName>
    </recommendedName>
</protein>
<evidence type="ECO:0000256" key="5">
    <source>
        <dbReference type="SAM" id="MobiDB-lite"/>
    </source>
</evidence>
<dbReference type="PANTHER" id="PTHR23105">
    <property type="entry name" value="RIBOSOMAL PROTEIN L7AE FAMILY MEMBER"/>
    <property type="match status" value="1"/>
</dbReference>
<dbReference type="PROSITE" id="PS01082">
    <property type="entry name" value="RIBOSOMAL_L7AE"/>
    <property type="match status" value="1"/>
</dbReference>
<evidence type="ECO:0000256" key="3">
    <source>
        <dbReference type="ARBA" id="ARBA00023274"/>
    </source>
</evidence>
<dbReference type="InterPro" id="IPR004037">
    <property type="entry name" value="Ribosomal_eL8-like_CS"/>
</dbReference>
<dbReference type="Pfam" id="PF01248">
    <property type="entry name" value="Ribosomal_L7Ae"/>
    <property type="match status" value="1"/>
</dbReference>
<dbReference type="InterPro" id="IPR004038">
    <property type="entry name" value="Ribosomal_eL8/eL30/eS12/Gad45"/>
</dbReference>
<accession>A0A7S0BKM4</accession>